<sequence length="96" mass="10823">MHRLSMAMSPHLIATTVCPQFTFSVNTNMLILMRLCLEVNRQFLDREAAEARMKHQQSRIFVYIVVFIDASVAATLQRAVCPAVETSCSSRTSSSR</sequence>
<dbReference type="AlphaFoldDB" id="A0A4Q9PDT6"/>
<dbReference type="Proteomes" id="UP000292082">
    <property type="component" value="Unassembled WGS sequence"/>
</dbReference>
<evidence type="ECO:0000313" key="2">
    <source>
        <dbReference type="Proteomes" id="UP000292082"/>
    </source>
</evidence>
<proteinExistence type="predicted"/>
<accession>A0A4Q9PDT6</accession>
<dbReference type="EMBL" id="ML145229">
    <property type="protein sequence ID" value="TBU52989.1"/>
    <property type="molecule type" value="Genomic_DNA"/>
</dbReference>
<organism evidence="1 2">
    <name type="scientific">Dichomitus squalens</name>
    <dbReference type="NCBI Taxonomy" id="114155"/>
    <lineage>
        <taxon>Eukaryota</taxon>
        <taxon>Fungi</taxon>
        <taxon>Dikarya</taxon>
        <taxon>Basidiomycota</taxon>
        <taxon>Agaricomycotina</taxon>
        <taxon>Agaricomycetes</taxon>
        <taxon>Polyporales</taxon>
        <taxon>Polyporaceae</taxon>
        <taxon>Dichomitus</taxon>
    </lineage>
</organism>
<protein>
    <submittedName>
        <fullName evidence="1">Uncharacterized protein</fullName>
    </submittedName>
</protein>
<keyword evidence="2" id="KW-1185">Reference proteome</keyword>
<name>A0A4Q9PDT6_9APHY</name>
<reference evidence="1 2" key="1">
    <citation type="submission" date="2019-01" db="EMBL/GenBank/DDBJ databases">
        <title>Draft genome sequences of three monokaryotic isolates of the white-rot basidiomycete fungus Dichomitus squalens.</title>
        <authorList>
            <consortium name="DOE Joint Genome Institute"/>
            <person name="Lopez S.C."/>
            <person name="Andreopoulos B."/>
            <person name="Pangilinan J."/>
            <person name="Lipzen A."/>
            <person name="Riley R."/>
            <person name="Ahrendt S."/>
            <person name="Ng V."/>
            <person name="Barry K."/>
            <person name="Daum C."/>
            <person name="Grigoriev I.V."/>
            <person name="Hilden K.S."/>
            <person name="Makela M.R."/>
            <person name="de Vries R.P."/>
        </authorList>
    </citation>
    <scope>NUCLEOTIDE SEQUENCE [LARGE SCALE GENOMIC DNA]</scope>
    <source>
        <strain evidence="1 2">CBS 464.89</strain>
    </source>
</reference>
<evidence type="ECO:0000313" key="1">
    <source>
        <dbReference type="EMBL" id="TBU52989.1"/>
    </source>
</evidence>
<gene>
    <name evidence="1" type="ORF">BD310DRAFT_938963</name>
</gene>